<keyword evidence="3" id="KW-1185">Reference proteome</keyword>
<keyword evidence="1" id="KW-0175">Coiled coil</keyword>
<evidence type="ECO:0000256" key="1">
    <source>
        <dbReference type="SAM" id="Coils"/>
    </source>
</evidence>
<feature type="coiled-coil region" evidence="1">
    <location>
        <begin position="53"/>
        <end position="80"/>
    </location>
</feature>
<dbReference type="RefSeq" id="WP_210059923.1">
    <property type="nucleotide sequence ID" value="NZ_JAGGLJ010000001.1"/>
</dbReference>
<organism evidence="2 3">
    <name type="scientific">Peptoniphilus stercorisuis</name>
    <dbReference type="NCBI Taxonomy" id="1436965"/>
    <lineage>
        <taxon>Bacteria</taxon>
        <taxon>Bacillati</taxon>
        <taxon>Bacillota</taxon>
        <taxon>Tissierellia</taxon>
        <taxon>Tissierellales</taxon>
        <taxon>Peptoniphilaceae</taxon>
        <taxon>Peptoniphilus</taxon>
    </lineage>
</organism>
<name>A0ABS4KBK0_9FIRM</name>
<gene>
    <name evidence="2" type="ORF">J2Z71_000136</name>
</gene>
<evidence type="ECO:0000313" key="2">
    <source>
        <dbReference type="EMBL" id="MBP2024621.1"/>
    </source>
</evidence>
<dbReference type="EMBL" id="JAGGLJ010000001">
    <property type="protein sequence ID" value="MBP2024621.1"/>
    <property type="molecule type" value="Genomic_DNA"/>
</dbReference>
<sequence>MKERIEGILEIDKKTQDITERTEIQIEKDWEDLRVTLTDMENKSNERAKKIAQEKFDEILKEAEEKVDKRKSENEESLKKVDVLFEKNKEILLEEAFNRFILGKEE</sequence>
<dbReference type="Proteomes" id="UP001519306">
    <property type="component" value="Unassembled WGS sequence"/>
</dbReference>
<evidence type="ECO:0000313" key="3">
    <source>
        <dbReference type="Proteomes" id="UP001519306"/>
    </source>
</evidence>
<comment type="caution">
    <text evidence="2">The sequence shown here is derived from an EMBL/GenBank/DDBJ whole genome shotgun (WGS) entry which is preliminary data.</text>
</comment>
<accession>A0ABS4KBK0</accession>
<protein>
    <submittedName>
        <fullName evidence="2">Adenylosuccinate synthase</fullName>
    </submittedName>
</protein>
<proteinExistence type="predicted"/>
<reference evidence="2 3" key="1">
    <citation type="submission" date="2021-03" db="EMBL/GenBank/DDBJ databases">
        <title>Genomic Encyclopedia of Type Strains, Phase IV (KMG-IV): sequencing the most valuable type-strain genomes for metagenomic binning, comparative biology and taxonomic classification.</title>
        <authorList>
            <person name="Goeker M."/>
        </authorList>
    </citation>
    <scope>NUCLEOTIDE SEQUENCE [LARGE SCALE GENOMIC DNA]</scope>
    <source>
        <strain evidence="2 3">DSM 27563</strain>
    </source>
</reference>